<dbReference type="InterPro" id="IPR015943">
    <property type="entry name" value="WD40/YVTN_repeat-like_dom_sf"/>
</dbReference>
<dbReference type="NCBIfam" id="TIGR03907">
    <property type="entry name" value="QH_beta"/>
    <property type="match status" value="1"/>
</dbReference>
<dbReference type="Proteomes" id="UP000198407">
    <property type="component" value="Unassembled WGS sequence"/>
</dbReference>
<feature type="signal peptide" evidence="1">
    <location>
        <begin position="1"/>
        <end position="36"/>
    </location>
</feature>
<dbReference type="InterPro" id="IPR011044">
    <property type="entry name" value="Quino_amine_DH_bsu"/>
</dbReference>
<protein>
    <submittedName>
        <fullName evidence="2">Quinohemoprotein amine dehydrogenase, beta subunit</fullName>
    </submittedName>
</protein>
<organism evidence="2 3">
    <name type="scientific">Pseudomonas japonica</name>
    <dbReference type="NCBI Taxonomy" id="256466"/>
    <lineage>
        <taxon>Bacteria</taxon>
        <taxon>Pseudomonadati</taxon>
        <taxon>Pseudomonadota</taxon>
        <taxon>Gammaproteobacteria</taxon>
        <taxon>Pseudomonadales</taxon>
        <taxon>Pseudomonadaceae</taxon>
        <taxon>Pseudomonas</taxon>
    </lineage>
</organism>
<gene>
    <name evidence="2" type="ORF">SAMN05444352_1242</name>
</gene>
<dbReference type="InterPro" id="IPR051200">
    <property type="entry name" value="Host-pathogen_enzymatic-act"/>
</dbReference>
<dbReference type="EMBL" id="FZOL01000024">
    <property type="protein sequence ID" value="SNT09719.1"/>
    <property type="molecule type" value="Genomic_DNA"/>
</dbReference>
<dbReference type="STRING" id="1215104.GCA_000730585_01818"/>
<sequence length="385" mass="42625">MSPQANKKRDIRMLQIATRGLAALVALGATAGLAQAADEGKALKAGQEYMAVTNYPNNLHVIDLASDKLYKTCAMPDAFGPGSVQMSPDRRIAYVLNNHYADIYGVELDSCKQVFHASITQLPGEKARSMFSFTVSHDGKEIYTVANPTKLFSDHYEVQAPRLDVYGTDGGLNAKPLRSFPAPRQLTIMQSGDDGTLYVAGPDIYKVDVKTGKFDVIVPSRNWKRPNYSAPDVLYVWNQQTWRHDFSLLYTTAKYTDEKQDPATAENLYGFFNIDLKTGKTQTVDFGPLTEIYFSGMRSPKDPNVVYGVLNRLAKYDIKEKKLVKAATLDHSYYCISMNRAGSKVYLAGTYNDVAIFDADSLKPLGKITLPGGDMAITTAQVFVR</sequence>
<evidence type="ECO:0000313" key="3">
    <source>
        <dbReference type="Proteomes" id="UP000198407"/>
    </source>
</evidence>
<reference evidence="3" key="1">
    <citation type="submission" date="2017-06" db="EMBL/GenBank/DDBJ databases">
        <authorList>
            <person name="Varghese N."/>
            <person name="Submissions S."/>
        </authorList>
    </citation>
    <scope>NUCLEOTIDE SEQUENCE [LARGE SCALE GENOMIC DNA]</scope>
    <source>
        <strain evidence="3">DSM 22348</strain>
    </source>
</reference>
<dbReference type="AlphaFoldDB" id="A0A239JVH2"/>
<accession>A0A239JVH2</accession>
<name>A0A239JVH2_9PSED</name>
<dbReference type="PANTHER" id="PTHR47197:SF3">
    <property type="entry name" value="DIHYDRO-HEME D1 DEHYDROGENASE"/>
    <property type="match status" value="1"/>
</dbReference>
<dbReference type="PANTHER" id="PTHR47197">
    <property type="entry name" value="PROTEIN NIRF"/>
    <property type="match status" value="1"/>
</dbReference>
<proteinExistence type="predicted"/>
<evidence type="ECO:0000256" key="1">
    <source>
        <dbReference type="SAM" id="SignalP"/>
    </source>
</evidence>
<evidence type="ECO:0000313" key="2">
    <source>
        <dbReference type="EMBL" id="SNT09719.1"/>
    </source>
</evidence>
<dbReference type="Gene3D" id="2.130.10.10">
    <property type="entry name" value="YVTN repeat-like/Quinoprotein amine dehydrogenase"/>
    <property type="match status" value="1"/>
</dbReference>
<keyword evidence="1" id="KW-0732">Signal</keyword>
<keyword evidence="3" id="KW-1185">Reference proteome</keyword>
<dbReference type="SUPFAM" id="SSF50969">
    <property type="entry name" value="YVTN repeat-like/Quinoprotein amine dehydrogenase"/>
    <property type="match status" value="1"/>
</dbReference>
<dbReference type="InterPro" id="IPR023879">
    <property type="entry name" value="QH-AmDH_bsu"/>
</dbReference>
<feature type="chain" id="PRO_5012399077" evidence="1">
    <location>
        <begin position="37"/>
        <end position="385"/>
    </location>
</feature>